<name>A0AAD1KQD6_9ACTN</name>
<dbReference type="RefSeq" id="WP_007433612.1">
    <property type="nucleotide sequence ID" value="NZ_AP024747.1"/>
</dbReference>
<dbReference type="InterPro" id="IPR013216">
    <property type="entry name" value="Methyltransf_11"/>
</dbReference>
<dbReference type="Gene3D" id="3.40.50.150">
    <property type="entry name" value="Vaccinia Virus protein VP39"/>
    <property type="match status" value="1"/>
</dbReference>
<evidence type="ECO:0000313" key="3">
    <source>
        <dbReference type="Proteomes" id="UP000825072"/>
    </source>
</evidence>
<evidence type="ECO:0000259" key="1">
    <source>
        <dbReference type="Pfam" id="PF08241"/>
    </source>
</evidence>
<gene>
    <name evidence="2" type="ORF">KB1_16590</name>
</gene>
<evidence type="ECO:0000313" key="2">
    <source>
        <dbReference type="EMBL" id="BCY25669.1"/>
    </source>
</evidence>
<organism evidence="2 3">
    <name type="scientific">Cutibacterium modestum</name>
    <dbReference type="NCBI Taxonomy" id="2559073"/>
    <lineage>
        <taxon>Bacteria</taxon>
        <taxon>Bacillati</taxon>
        <taxon>Actinomycetota</taxon>
        <taxon>Actinomycetes</taxon>
        <taxon>Propionibacteriales</taxon>
        <taxon>Propionibacteriaceae</taxon>
        <taxon>Cutibacterium</taxon>
    </lineage>
</organism>
<dbReference type="Pfam" id="PF08241">
    <property type="entry name" value="Methyltransf_11"/>
    <property type="match status" value="1"/>
</dbReference>
<reference evidence="2" key="1">
    <citation type="submission" date="2021-06" db="EMBL/GenBank/DDBJ databases">
        <title>Genome sequence of Cutibacterium modestum strain KB17-24694.</title>
        <authorList>
            <person name="Dekio I."/>
            <person name="Asahina A."/>
            <person name="Nishida M."/>
        </authorList>
    </citation>
    <scope>NUCLEOTIDE SEQUENCE</scope>
    <source>
        <strain evidence="2">KB17-24694</strain>
    </source>
</reference>
<dbReference type="GO" id="GO:0008757">
    <property type="term" value="F:S-adenosylmethionine-dependent methyltransferase activity"/>
    <property type="evidence" value="ECO:0007669"/>
    <property type="project" value="InterPro"/>
</dbReference>
<protein>
    <recommendedName>
        <fullName evidence="1">Methyltransferase type 11 domain-containing protein</fullName>
    </recommendedName>
</protein>
<dbReference type="InterPro" id="IPR029063">
    <property type="entry name" value="SAM-dependent_MTases_sf"/>
</dbReference>
<accession>A0AAD1KQD6</accession>
<feature type="domain" description="Methyltransferase type 11" evidence="1">
    <location>
        <begin position="42"/>
        <end position="132"/>
    </location>
</feature>
<sequence>MFSPFDVWASCDYTPMARKLHPASSVVAAEVGRMIPAGATVVDIGAGHGDTTNALLDSGFAVTAIEPVGRMRRIGKQAAPRATWSSATGEATRLDPESVDAVVSSFGSMYCDPVKGPAEWDRILRPDGALVMAVFTDEGFQATMTNRMMEIFSPKSSSIPPHVLWGRPEVARDRLVAHFHDIALTERTMNWDFDGVEAGMDFYLHGSPVHAWSLHSCRSTAQRDNLLAALRDYLAEHVDADGHVRAQLHYCVISAIRHRR</sequence>
<dbReference type="SUPFAM" id="SSF53335">
    <property type="entry name" value="S-adenosyl-L-methionine-dependent methyltransferases"/>
    <property type="match status" value="1"/>
</dbReference>
<dbReference type="GeneID" id="92880332"/>
<dbReference type="Proteomes" id="UP000825072">
    <property type="component" value="Chromosome 1"/>
</dbReference>
<proteinExistence type="predicted"/>
<dbReference type="CDD" id="cd02440">
    <property type="entry name" value="AdoMet_MTases"/>
    <property type="match status" value="1"/>
</dbReference>
<dbReference type="EMBL" id="AP024747">
    <property type="protein sequence ID" value="BCY25669.1"/>
    <property type="molecule type" value="Genomic_DNA"/>
</dbReference>
<dbReference type="AlphaFoldDB" id="A0AAD1KQD6"/>